<dbReference type="OrthoDB" id="1923014at2759"/>
<dbReference type="Proteomes" id="UP000257109">
    <property type="component" value="Unassembled WGS sequence"/>
</dbReference>
<gene>
    <name evidence="1" type="ORF">CR513_12030</name>
</gene>
<accession>A0A371HNF7</accession>
<dbReference type="AlphaFoldDB" id="A0A371HNF7"/>
<evidence type="ECO:0000313" key="2">
    <source>
        <dbReference type="Proteomes" id="UP000257109"/>
    </source>
</evidence>
<protein>
    <submittedName>
        <fullName evidence="1">Uncharacterized protein</fullName>
    </submittedName>
</protein>
<feature type="non-terminal residue" evidence="1">
    <location>
        <position position="1"/>
    </location>
</feature>
<keyword evidence="2" id="KW-1185">Reference proteome</keyword>
<comment type="caution">
    <text evidence="1">The sequence shown here is derived from an EMBL/GenBank/DDBJ whole genome shotgun (WGS) entry which is preliminary data.</text>
</comment>
<evidence type="ECO:0000313" key="1">
    <source>
        <dbReference type="EMBL" id="RDY04309.1"/>
    </source>
</evidence>
<dbReference type="EMBL" id="QJKJ01002106">
    <property type="protein sequence ID" value="RDY04309.1"/>
    <property type="molecule type" value="Genomic_DNA"/>
</dbReference>
<organism evidence="1 2">
    <name type="scientific">Mucuna pruriens</name>
    <name type="common">Velvet bean</name>
    <name type="synonym">Dolichos pruriens</name>
    <dbReference type="NCBI Taxonomy" id="157652"/>
    <lineage>
        <taxon>Eukaryota</taxon>
        <taxon>Viridiplantae</taxon>
        <taxon>Streptophyta</taxon>
        <taxon>Embryophyta</taxon>
        <taxon>Tracheophyta</taxon>
        <taxon>Spermatophyta</taxon>
        <taxon>Magnoliopsida</taxon>
        <taxon>eudicotyledons</taxon>
        <taxon>Gunneridae</taxon>
        <taxon>Pentapetalae</taxon>
        <taxon>rosids</taxon>
        <taxon>fabids</taxon>
        <taxon>Fabales</taxon>
        <taxon>Fabaceae</taxon>
        <taxon>Papilionoideae</taxon>
        <taxon>50 kb inversion clade</taxon>
        <taxon>NPAAA clade</taxon>
        <taxon>indigoferoid/millettioid clade</taxon>
        <taxon>Phaseoleae</taxon>
        <taxon>Mucuna</taxon>
    </lineage>
</organism>
<sequence length="81" mass="9362">ETRTRKTFVTLACKRDKKQNIIWSCICGLSSEEQSFLGEITKNMVKPSYILLTIKDQDKLKINIIRTIYNANQILLTTNVI</sequence>
<proteinExistence type="predicted"/>
<reference evidence="1" key="1">
    <citation type="submission" date="2018-05" db="EMBL/GenBank/DDBJ databases">
        <title>Draft genome of Mucuna pruriens seed.</title>
        <authorList>
            <person name="Nnadi N.E."/>
            <person name="Vos R."/>
            <person name="Hasami M.H."/>
            <person name="Devisetty U.K."/>
            <person name="Aguiy J.C."/>
        </authorList>
    </citation>
    <scope>NUCLEOTIDE SEQUENCE [LARGE SCALE GENOMIC DNA]</scope>
    <source>
        <strain evidence="1">JCA_2017</strain>
    </source>
</reference>
<name>A0A371HNF7_MUCPR</name>